<sequence length="197" mass="21396">MPRLTRAESQARTRETLVATAIELFLRDGYAATSLEKVADEAGFSKGAVYSNFRNKDELCLAVVDAIRLDQAHKMAQALDGAATLEAMLNGFQRWADETIGDVAWTVFEVEFATRARQDDVVRRELALRNAQIRAAVTELLATHAEEFDITLPMPAEDCATALLSLGVGLGVQRAIDPDVGVDVLPAVIRLLAGGNR</sequence>
<evidence type="ECO:0000256" key="2">
    <source>
        <dbReference type="ARBA" id="ARBA00023125"/>
    </source>
</evidence>
<dbReference type="InterPro" id="IPR001647">
    <property type="entry name" value="HTH_TetR"/>
</dbReference>
<keyword evidence="3" id="KW-0804">Transcription</keyword>
<name>A0ABP6WZY1_9ACTN</name>
<evidence type="ECO:0000256" key="3">
    <source>
        <dbReference type="ARBA" id="ARBA00023163"/>
    </source>
</evidence>
<keyword evidence="1" id="KW-0805">Transcription regulation</keyword>
<dbReference type="PRINTS" id="PR00455">
    <property type="entry name" value="HTHTETR"/>
</dbReference>
<dbReference type="SUPFAM" id="SSF48498">
    <property type="entry name" value="Tetracyclin repressor-like, C-terminal domain"/>
    <property type="match status" value="1"/>
</dbReference>
<dbReference type="EMBL" id="BAABAA010000003">
    <property type="protein sequence ID" value="GAA3558235.1"/>
    <property type="molecule type" value="Genomic_DNA"/>
</dbReference>
<protein>
    <submittedName>
        <fullName evidence="6">TetR/AcrR family transcriptional regulator</fullName>
    </submittedName>
</protein>
<dbReference type="PROSITE" id="PS50977">
    <property type="entry name" value="HTH_TETR_2"/>
    <property type="match status" value="1"/>
</dbReference>
<dbReference type="Proteomes" id="UP001501222">
    <property type="component" value="Unassembled WGS sequence"/>
</dbReference>
<dbReference type="InterPro" id="IPR036271">
    <property type="entry name" value="Tet_transcr_reg_TetR-rel_C_sf"/>
</dbReference>
<feature type="DNA-binding region" description="H-T-H motif" evidence="4">
    <location>
        <begin position="34"/>
        <end position="53"/>
    </location>
</feature>
<keyword evidence="7" id="KW-1185">Reference proteome</keyword>
<gene>
    <name evidence="6" type="ORF">GCM10022235_27940</name>
</gene>
<organism evidence="6 7">
    <name type="scientific">Kribbella ginsengisoli</name>
    <dbReference type="NCBI Taxonomy" id="363865"/>
    <lineage>
        <taxon>Bacteria</taxon>
        <taxon>Bacillati</taxon>
        <taxon>Actinomycetota</taxon>
        <taxon>Actinomycetes</taxon>
        <taxon>Propionibacteriales</taxon>
        <taxon>Kribbellaceae</taxon>
        <taxon>Kribbella</taxon>
    </lineage>
</organism>
<evidence type="ECO:0000313" key="6">
    <source>
        <dbReference type="EMBL" id="GAA3558235.1"/>
    </source>
</evidence>
<dbReference type="Pfam" id="PF00440">
    <property type="entry name" value="TetR_N"/>
    <property type="match status" value="1"/>
</dbReference>
<evidence type="ECO:0000256" key="4">
    <source>
        <dbReference type="PROSITE-ProRule" id="PRU00335"/>
    </source>
</evidence>
<dbReference type="RefSeq" id="WP_344840771.1">
    <property type="nucleotide sequence ID" value="NZ_BAABAA010000003.1"/>
</dbReference>
<proteinExistence type="predicted"/>
<accession>A0ABP6WZY1</accession>
<evidence type="ECO:0000256" key="1">
    <source>
        <dbReference type="ARBA" id="ARBA00023015"/>
    </source>
</evidence>
<dbReference type="Gene3D" id="1.10.357.10">
    <property type="entry name" value="Tetracycline Repressor, domain 2"/>
    <property type="match status" value="1"/>
</dbReference>
<keyword evidence="2 4" id="KW-0238">DNA-binding</keyword>
<dbReference type="PANTHER" id="PTHR47506">
    <property type="entry name" value="TRANSCRIPTIONAL REGULATORY PROTEIN"/>
    <property type="match status" value="1"/>
</dbReference>
<evidence type="ECO:0000313" key="7">
    <source>
        <dbReference type="Proteomes" id="UP001501222"/>
    </source>
</evidence>
<comment type="caution">
    <text evidence="6">The sequence shown here is derived from an EMBL/GenBank/DDBJ whole genome shotgun (WGS) entry which is preliminary data.</text>
</comment>
<dbReference type="PANTHER" id="PTHR47506:SF6">
    <property type="entry name" value="HTH-TYPE TRANSCRIPTIONAL REPRESSOR NEMR"/>
    <property type="match status" value="1"/>
</dbReference>
<dbReference type="InterPro" id="IPR009057">
    <property type="entry name" value="Homeodomain-like_sf"/>
</dbReference>
<dbReference type="SUPFAM" id="SSF46689">
    <property type="entry name" value="Homeodomain-like"/>
    <property type="match status" value="1"/>
</dbReference>
<evidence type="ECO:0000259" key="5">
    <source>
        <dbReference type="PROSITE" id="PS50977"/>
    </source>
</evidence>
<reference evidence="7" key="1">
    <citation type="journal article" date="2019" name="Int. J. Syst. Evol. Microbiol.">
        <title>The Global Catalogue of Microorganisms (GCM) 10K type strain sequencing project: providing services to taxonomists for standard genome sequencing and annotation.</title>
        <authorList>
            <consortium name="The Broad Institute Genomics Platform"/>
            <consortium name="The Broad Institute Genome Sequencing Center for Infectious Disease"/>
            <person name="Wu L."/>
            <person name="Ma J."/>
        </authorList>
    </citation>
    <scope>NUCLEOTIDE SEQUENCE [LARGE SCALE GENOMIC DNA]</scope>
    <source>
        <strain evidence="7">JCM 16928</strain>
    </source>
</reference>
<feature type="domain" description="HTH tetR-type" evidence="5">
    <location>
        <begin position="11"/>
        <end position="71"/>
    </location>
</feature>